<name>A0AAV5WF15_9BILA</name>
<gene>
    <name evidence="1" type="ORF">PFISCL1PPCAC_20512</name>
</gene>
<comment type="caution">
    <text evidence="1">The sequence shown here is derived from an EMBL/GenBank/DDBJ whole genome shotgun (WGS) entry which is preliminary data.</text>
</comment>
<evidence type="ECO:0000313" key="1">
    <source>
        <dbReference type="EMBL" id="GMT29215.1"/>
    </source>
</evidence>
<proteinExistence type="predicted"/>
<organism evidence="1 2">
    <name type="scientific">Pristionchus fissidentatus</name>
    <dbReference type="NCBI Taxonomy" id="1538716"/>
    <lineage>
        <taxon>Eukaryota</taxon>
        <taxon>Metazoa</taxon>
        <taxon>Ecdysozoa</taxon>
        <taxon>Nematoda</taxon>
        <taxon>Chromadorea</taxon>
        <taxon>Rhabditida</taxon>
        <taxon>Rhabditina</taxon>
        <taxon>Diplogasteromorpha</taxon>
        <taxon>Diplogasteroidea</taxon>
        <taxon>Neodiplogasteridae</taxon>
        <taxon>Pristionchus</taxon>
    </lineage>
</organism>
<feature type="non-terminal residue" evidence="1">
    <location>
        <position position="1"/>
    </location>
</feature>
<keyword evidence="2" id="KW-1185">Reference proteome</keyword>
<accession>A0AAV5WF15</accession>
<sequence>KLLIYAADAPIVIEGLEKCNVGSIFTFVRQMTSSDIIDCCSRHEGKRHVFTLEYHINKASGDLKFPSKFRGIDITLGFDTFDCNNECTWTDIERTKSENSTFVTMTIIFPTKAVKKVREPVEKEEEEE</sequence>
<evidence type="ECO:0000313" key="2">
    <source>
        <dbReference type="Proteomes" id="UP001432322"/>
    </source>
</evidence>
<dbReference type="AlphaFoldDB" id="A0AAV5WF15"/>
<dbReference type="Proteomes" id="UP001432322">
    <property type="component" value="Unassembled WGS sequence"/>
</dbReference>
<protein>
    <submittedName>
        <fullName evidence="1">Uncharacterized protein</fullName>
    </submittedName>
</protein>
<reference evidence="1" key="1">
    <citation type="submission" date="2023-10" db="EMBL/GenBank/DDBJ databases">
        <title>Genome assembly of Pristionchus species.</title>
        <authorList>
            <person name="Yoshida K."/>
            <person name="Sommer R.J."/>
        </authorList>
    </citation>
    <scope>NUCLEOTIDE SEQUENCE</scope>
    <source>
        <strain evidence="1">RS5133</strain>
    </source>
</reference>
<dbReference type="EMBL" id="BTSY01000005">
    <property type="protein sequence ID" value="GMT29215.1"/>
    <property type="molecule type" value="Genomic_DNA"/>
</dbReference>
<feature type="non-terminal residue" evidence="1">
    <location>
        <position position="128"/>
    </location>
</feature>